<dbReference type="AlphaFoldDB" id="T0K1Y6"/>
<dbReference type="Pfam" id="PF20301">
    <property type="entry name" value="pNTSase1"/>
    <property type="match status" value="1"/>
</dbReference>
<name>T0K1Y6_9SPHN</name>
<keyword evidence="2" id="KW-1185">Reference proteome</keyword>
<organism evidence="1 2">
    <name type="scientific">Sphingobium ummariense RL-3</name>
    <dbReference type="NCBI Taxonomy" id="1346791"/>
    <lineage>
        <taxon>Bacteria</taxon>
        <taxon>Pseudomonadati</taxon>
        <taxon>Pseudomonadota</taxon>
        <taxon>Alphaproteobacteria</taxon>
        <taxon>Sphingomonadales</taxon>
        <taxon>Sphingomonadaceae</taxon>
        <taxon>Sphingobium</taxon>
    </lineage>
</organism>
<dbReference type="eggNOG" id="ENOG5032AYB">
    <property type="taxonomic scope" value="Bacteria"/>
</dbReference>
<gene>
    <name evidence="1" type="ORF">M529_19610</name>
</gene>
<dbReference type="InterPro" id="IPR046875">
    <property type="entry name" value="Pred_NTSase1"/>
</dbReference>
<evidence type="ECO:0000313" key="2">
    <source>
        <dbReference type="Proteomes" id="UP000015523"/>
    </source>
</evidence>
<proteinExistence type="predicted"/>
<sequence>MSTLNYQHCGLAPQFPLGVADDKPIRFHVTLKAQNDRIVLRFEQPDVPGRDYIAIKKDSIVEIVLKGDQLYFSKDIDGITTKQPLASFYGGLEYDGYDEKLDRYKIARFRARFNKGGKYGTRHAFNVNVDLLQLSPSGEPQWTALSIDPDIKNPPPKDD</sequence>
<dbReference type="EMBL" id="AUWY01000120">
    <property type="protein sequence ID" value="EQB30559.1"/>
    <property type="molecule type" value="Genomic_DNA"/>
</dbReference>
<dbReference type="RefSeq" id="WP_021319520.1">
    <property type="nucleotide sequence ID" value="NZ_AUWY01000120.1"/>
</dbReference>
<dbReference type="OrthoDB" id="7473731at2"/>
<comment type="caution">
    <text evidence="1">The sequence shown here is derived from an EMBL/GenBank/DDBJ whole genome shotgun (WGS) entry which is preliminary data.</text>
</comment>
<protein>
    <submittedName>
        <fullName evidence="1">Uncharacterized protein</fullName>
    </submittedName>
</protein>
<dbReference type="STRING" id="1346791.M529_19610"/>
<dbReference type="Proteomes" id="UP000015523">
    <property type="component" value="Unassembled WGS sequence"/>
</dbReference>
<accession>T0K1Y6</accession>
<dbReference type="PATRIC" id="fig|1346791.3.peg.3789"/>
<evidence type="ECO:0000313" key="1">
    <source>
        <dbReference type="EMBL" id="EQB30559.1"/>
    </source>
</evidence>
<reference evidence="1 2" key="1">
    <citation type="journal article" date="2013" name="Genome Announc.">
        <title>Draft Genome Sequence of Sphingobium ummariense Strain RL-3, a Hexachlorocyclohexane-Degrading Bacterium.</title>
        <authorList>
            <person name="Kohli P."/>
            <person name="Dua A."/>
            <person name="Sangwan N."/>
            <person name="Oldach P."/>
            <person name="Khurana J.P."/>
            <person name="Lal R."/>
        </authorList>
    </citation>
    <scope>NUCLEOTIDE SEQUENCE [LARGE SCALE GENOMIC DNA]</scope>
    <source>
        <strain evidence="1 2">RL-3</strain>
    </source>
</reference>